<gene>
    <name evidence="2" type="ORF">ERW53_15190</name>
    <name evidence="1" type="ORF">ERW57_18465</name>
</gene>
<dbReference type="Proteomes" id="UP000294166">
    <property type="component" value="Unassembled WGS sequence"/>
</dbReference>
<proteinExistence type="predicted"/>
<sequence>MFQIKLRDNEWLITFGNAFNDASEFADEVNGRVCNASEQPCLSGKMFFSAASYVVIFNPLELEPECFDLVTEYVYLREKLRRLEQQAKNIGYGSDRNDKFGNNFEYQAKCKDKEIKFRKDNDFKFYYLSNEIKEVYESIVPQPW</sequence>
<evidence type="ECO:0000313" key="4">
    <source>
        <dbReference type="Proteomes" id="UP000294166"/>
    </source>
</evidence>
<evidence type="ECO:0000313" key="3">
    <source>
        <dbReference type="Proteomes" id="UP000294063"/>
    </source>
</evidence>
<evidence type="ECO:0000313" key="1">
    <source>
        <dbReference type="EMBL" id="RYU47461.1"/>
    </source>
</evidence>
<dbReference type="AlphaFoldDB" id="A0A4V1Z827"/>
<organism evidence="1 3">
    <name type="scientific">Aliivibrio finisterrensis</name>
    <dbReference type="NCBI Taxonomy" id="511998"/>
    <lineage>
        <taxon>Bacteria</taxon>
        <taxon>Pseudomonadati</taxon>
        <taxon>Pseudomonadota</taxon>
        <taxon>Gammaproteobacteria</taxon>
        <taxon>Vibrionales</taxon>
        <taxon>Vibrionaceae</taxon>
        <taxon>Aliivibrio</taxon>
    </lineage>
</organism>
<dbReference type="EMBL" id="SEZN01000030">
    <property type="protein sequence ID" value="RYU62748.1"/>
    <property type="molecule type" value="Genomic_DNA"/>
</dbReference>
<name>A0A4V1Z827_9GAMM</name>
<dbReference type="EMBL" id="SEZK01000063">
    <property type="protein sequence ID" value="RYU47461.1"/>
    <property type="molecule type" value="Genomic_DNA"/>
</dbReference>
<reference evidence="3 4" key="1">
    <citation type="submission" date="2019-02" db="EMBL/GenBank/DDBJ databases">
        <title>Genome sequences of Aliivibrio finisterrensis strains from farmed Atlantic salmon.</title>
        <authorList>
            <person name="Bowman J.P."/>
        </authorList>
    </citation>
    <scope>NUCLEOTIDE SEQUENCE [LARGE SCALE GENOMIC DNA]</scope>
    <source>
        <strain evidence="2 4">A21</strain>
        <strain evidence="1 3">A46</strain>
    </source>
</reference>
<dbReference type="Proteomes" id="UP000294063">
    <property type="component" value="Unassembled WGS sequence"/>
</dbReference>
<evidence type="ECO:0000313" key="2">
    <source>
        <dbReference type="EMBL" id="RYU62748.1"/>
    </source>
</evidence>
<comment type="caution">
    <text evidence="1">The sequence shown here is derived from an EMBL/GenBank/DDBJ whole genome shotgun (WGS) entry which is preliminary data.</text>
</comment>
<dbReference type="RefSeq" id="WP_130049397.1">
    <property type="nucleotide sequence ID" value="NZ_SEZK01000063.1"/>
</dbReference>
<keyword evidence="4" id="KW-1185">Reference proteome</keyword>
<accession>A0A4V1Z827</accession>
<protein>
    <submittedName>
        <fullName evidence="1">Uncharacterized protein</fullName>
    </submittedName>
</protein>